<name>A0ABP6WLN7_9ACTN</name>
<evidence type="ECO:0000259" key="1">
    <source>
        <dbReference type="Pfam" id="PF13577"/>
    </source>
</evidence>
<comment type="caution">
    <text evidence="2">The sequence shown here is derived from an EMBL/GenBank/DDBJ whole genome shotgun (WGS) entry which is preliminary data.</text>
</comment>
<evidence type="ECO:0000313" key="3">
    <source>
        <dbReference type="Proteomes" id="UP001500767"/>
    </source>
</evidence>
<organism evidence="2 3">
    <name type="scientific">Microlunatus spumicola</name>
    <dbReference type="NCBI Taxonomy" id="81499"/>
    <lineage>
        <taxon>Bacteria</taxon>
        <taxon>Bacillati</taxon>
        <taxon>Actinomycetota</taxon>
        <taxon>Actinomycetes</taxon>
        <taxon>Propionibacteriales</taxon>
        <taxon>Propionibacteriaceae</taxon>
        <taxon>Microlunatus</taxon>
    </lineage>
</organism>
<proteinExistence type="predicted"/>
<gene>
    <name evidence="2" type="ORF">GCM10022197_04380</name>
</gene>
<sequence length="134" mass="14659">MLNADDRHQITQALALHAYVSDEDQLDRLDELFVPDAVYDMSRVGMGAFEGVEAIRAAAAGLRASGHAPTAHFVTNVVIDEHDAGTAAVRSRGLMIMHDGELRAVTYDDTFRLHDGRWRIGRRLITPLHPASGG</sequence>
<dbReference type="InterPro" id="IPR032710">
    <property type="entry name" value="NTF2-like_dom_sf"/>
</dbReference>
<dbReference type="SUPFAM" id="SSF54427">
    <property type="entry name" value="NTF2-like"/>
    <property type="match status" value="1"/>
</dbReference>
<protein>
    <recommendedName>
        <fullName evidence="1">SnoaL-like domain-containing protein</fullName>
    </recommendedName>
</protein>
<dbReference type="Gene3D" id="3.10.450.50">
    <property type="match status" value="1"/>
</dbReference>
<accession>A0ABP6WLN7</accession>
<evidence type="ECO:0000313" key="2">
    <source>
        <dbReference type="EMBL" id="GAA3552458.1"/>
    </source>
</evidence>
<feature type="domain" description="SnoaL-like" evidence="1">
    <location>
        <begin position="4"/>
        <end position="123"/>
    </location>
</feature>
<dbReference type="EMBL" id="BAAAYR010000001">
    <property type="protein sequence ID" value="GAA3552458.1"/>
    <property type="molecule type" value="Genomic_DNA"/>
</dbReference>
<dbReference type="RefSeq" id="WP_204912441.1">
    <property type="nucleotide sequence ID" value="NZ_BAAAYR010000001.1"/>
</dbReference>
<dbReference type="Pfam" id="PF13577">
    <property type="entry name" value="SnoaL_4"/>
    <property type="match status" value="1"/>
</dbReference>
<dbReference type="Proteomes" id="UP001500767">
    <property type="component" value="Unassembled WGS sequence"/>
</dbReference>
<keyword evidence="3" id="KW-1185">Reference proteome</keyword>
<dbReference type="InterPro" id="IPR037401">
    <property type="entry name" value="SnoaL-like"/>
</dbReference>
<reference evidence="3" key="1">
    <citation type="journal article" date="2019" name="Int. J. Syst. Evol. Microbiol.">
        <title>The Global Catalogue of Microorganisms (GCM) 10K type strain sequencing project: providing services to taxonomists for standard genome sequencing and annotation.</title>
        <authorList>
            <consortium name="The Broad Institute Genomics Platform"/>
            <consortium name="The Broad Institute Genome Sequencing Center for Infectious Disease"/>
            <person name="Wu L."/>
            <person name="Ma J."/>
        </authorList>
    </citation>
    <scope>NUCLEOTIDE SEQUENCE [LARGE SCALE GENOMIC DNA]</scope>
    <source>
        <strain evidence="3">JCM 16540</strain>
    </source>
</reference>